<dbReference type="PANTHER" id="PTHR37419">
    <property type="entry name" value="SERINE/THREONINE-PROTEIN KINASE TOXIN HIPA"/>
    <property type="match status" value="1"/>
</dbReference>
<dbReference type="Proteomes" id="UP000239872">
    <property type="component" value="Unassembled WGS sequence"/>
</dbReference>
<dbReference type="InterPro" id="IPR052028">
    <property type="entry name" value="HipA_Ser/Thr_kinase"/>
</dbReference>
<proteinExistence type="inferred from homology"/>
<evidence type="ECO:0000313" key="5">
    <source>
        <dbReference type="EMBL" id="PQJ09937.1"/>
    </source>
</evidence>
<keyword evidence="2" id="KW-0808">Transferase</keyword>
<dbReference type="OrthoDB" id="9805913at2"/>
<dbReference type="AlphaFoldDB" id="A0A2S7STJ9"/>
<evidence type="ECO:0000256" key="3">
    <source>
        <dbReference type="ARBA" id="ARBA00022777"/>
    </source>
</evidence>
<dbReference type="Gene3D" id="1.10.1070.20">
    <property type="match status" value="1"/>
</dbReference>
<dbReference type="EMBL" id="PPSL01000004">
    <property type="protein sequence ID" value="PQJ09937.1"/>
    <property type="molecule type" value="Genomic_DNA"/>
</dbReference>
<comment type="caution">
    <text evidence="5">The sequence shown here is derived from an EMBL/GenBank/DDBJ whole genome shotgun (WGS) entry which is preliminary data.</text>
</comment>
<evidence type="ECO:0000256" key="2">
    <source>
        <dbReference type="ARBA" id="ARBA00022679"/>
    </source>
</evidence>
<organism evidence="5 6">
    <name type="scientific">Flavipsychrobacter stenotrophus</name>
    <dbReference type="NCBI Taxonomy" id="2077091"/>
    <lineage>
        <taxon>Bacteria</taxon>
        <taxon>Pseudomonadati</taxon>
        <taxon>Bacteroidota</taxon>
        <taxon>Chitinophagia</taxon>
        <taxon>Chitinophagales</taxon>
        <taxon>Chitinophagaceae</taxon>
        <taxon>Flavipsychrobacter</taxon>
    </lineage>
</organism>
<keyword evidence="3" id="KW-0418">Kinase</keyword>
<dbReference type="GO" id="GO:0005829">
    <property type="term" value="C:cytosol"/>
    <property type="evidence" value="ECO:0007669"/>
    <property type="project" value="TreeGrafter"/>
</dbReference>
<evidence type="ECO:0000259" key="4">
    <source>
        <dbReference type="Pfam" id="PF07804"/>
    </source>
</evidence>
<dbReference type="RefSeq" id="WP_105039946.1">
    <property type="nucleotide sequence ID" value="NZ_PPSL01000004.1"/>
</dbReference>
<dbReference type="InterPro" id="IPR012893">
    <property type="entry name" value="HipA-like_C"/>
</dbReference>
<feature type="domain" description="HipA-like C-terminal" evidence="4">
    <location>
        <begin position="52"/>
        <end position="288"/>
    </location>
</feature>
<name>A0A2S7STJ9_9BACT</name>
<gene>
    <name evidence="5" type="ORF">CJD36_014635</name>
</gene>
<evidence type="ECO:0000256" key="1">
    <source>
        <dbReference type="ARBA" id="ARBA00010164"/>
    </source>
</evidence>
<evidence type="ECO:0000313" key="6">
    <source>
        <dbReference type="Proteomes" id="UP000239872"/>
    </source>
</evidence>
<sequence>MQCRGCYTDVKESYCTPCRKKLFDKSKIGSVLDFPAPTADNIIMYQEHSKQLSISGVQLKYSLRRAENDLVLCEQGGQYILKPIPPARQLANIEEVPENEHLTMQIAEQVFKISTAKNGLILFKDSEPAYLTRRFDVKDDGTKYQQEDFAQLTNRTSQTHGEAYKYDGSYEEIGVLIKQFVAAAMPALERFFQLVVFNYVISNGDAHLKNFSLIRDDNGEYQLTPAYDLLSTIIHTPQEADTALDLYPGDIDSPYYSKYGHYGRENFMELAKRLGIIPIRAERIIDSFGAKQNAIEALVEQSFLPEHLKNIYIKNAVEKLGRIKQTT</sequence>
<dbReference type="Pfam" id="PF07804">
    <property type="entry name" value="HipA_C"/>
    <property type="match status" value="1"/>
</dbReference>
<comment type="similarity">
    <text evidence="1">Belongs to the HipA Ser/Thr kinase family.</text>
</comment>
<dbReference type="GO" id="GO:0004674">
    <property type="term" value="F:protein serine/threonine kinase activity"/>
    <property type="evidence" value="ECO:0007669"/>
    <property type="project" value="TreeGrafter"/>
</dbReference>
<keyword evidence="6" id="KW-1185">Reference proteome</keyword>
<accession>A0A2S7STJ9</accession>
<dbReference type="PANTHER" id="PTHR37419:SF1">
    <property type="entry name" value="SERINE_THREONINE-PROTEIN KINASE TOXIN HIPA"/>
    <property type="match status" value="1"/>
</dbReference>
<protein>
    <submittedName>
        <fullName evidence="5">Type II toxin-antitoxin system HipA family toxin</fullName>
    </submittedName>
</protein>
<reference evidence="5 6" key="1">
    <citation type="submission" date="2018-01" db="EMBL/GenBank/DDBJ databases">
        <title>A novel member of the phylum Bacteroidetes isolated from glacier ice.</title>
        <authorList>
            <person name="Liu Q."/>
            <person name="Xin Y.-H."/>
        </authorList>
    </citation>
    <scope>NUCLEOTIDE SEQUENCE [LARGE SCALE GENOMIC DNA]</scope>
    <source>
        <strain evidence="5 6">RB1R16</strain>
    </source>
</reference>